<keyword evidence="7" id="KW-1185">Reference proteome</keyword>
<dbReference type="InterPro" id="IPR036390">
    <property type="entry name" value="WH_DNA-bd_sf"/>
</dbReference>
<reference evidence="6 7" key="1">
    <citation type="submission" date="2015-08" db="EMBL/GenBank/DDBJ databases">
        <title>Draft Genome Sequence of Pseudoalteromonas porphyrae UCD-SED14.</title>
        <authorList>
            <person name="Coil D.A."/>
            <person name="Jospin G."/>
            <person name="Lee R.D."/>
            <person name="Eisen J.A."/>
        </authorList>
    </citation>
    <scope>NUCLEOTIDE SEQUENCE [LARGE SCALE GENOMIC DNA]</scope>
    <source>
        <strain evidence="6 7">UCD-SED14</strain>
    </source>
</reference>
<evidence type="ECO:0000256" key="2">
    <source>
        <dbReference type="ARBA" id="ARBA00023015"/>
    </source>
</evidence>
<comment type="similarity">
    <text evidence="1">Belongs to the LysR transcriptional regulatory family.</text>
</comment>
<evidence type="ECO:0000256" key="3">
    <source>
        <dbReference type="ARBA" id="ARBA00023125"/>
    </source>
</evidence>
<evidence type="ECO:0000313" key="7">
    <source>
        <dbReference type="Proteomes" id="UP000037848"/>
    </source>
</evidence>
<gene>
    <name evidence="6" type="ORF">ADS77_17370</name>
</gene>
<dbReference type="PATRIC" id="fig|187330.3.peg.2125"/>
<dbReference type="PANTHER" id="PTHR30126">
    <property type="entry name" value="HTH-TYPE TRANSCRIPTIONAL REGULATOR"/>
    <property type="match status" value="1"/>
</dbReference>
<dbReference type="InterPro" id="IPR005119">
    <property type="entry name" value="LysR_subst-bd"/>
</dbReference>
<dbReference type="OrthoDB" id="9785745at2"/>
<feature type="domain" description="HTH lysR-type" evidence="5">
    <location>
        <begin position="6"/>
        <end position="63"/>
    </location>
</feature>
<dbReference type="InterPro" id="IPR036388">
    <property type="entry name" value="WH-like_DNA-bd_sf"/>
</dbReference>
<sequence length="324" mass="36812">MDLRHISFRLLEVFMSVVKTGSISETARRLHLTQPTVSLQIKRLQEAVGEPLVYMKQQKLQVTEAGLALFRTCQQVFGHFDDYSDLLSEIKGGERGRCKIAMVNTAQYILPKLLGPYSNFHPHVELPLEIGNRSEVLSRFERGEDDIYVFSHPPSLEHAQAARFLKNPLEFIAPIDHPLADAEQLSLVDLASHRFLLREPGSATRMLFESELQRRGLVLSNTVQMASNEAIRVAVSSGMGIGVLSRHVLPAQEAGFKVLTVTDVSLASHWYFVIRTDRHISYAARSFLQFAQMHLEQYLDTQWVRNELLTLNVSLDAEQKRFSR</sequence>
<dbReference type="SUPFAM" id="SSF46785">
    <property type="entry name" value="Winged helix' DNA-binding domain"/>
    <property type="match status" value="1"/>
</dbReference>
<keyword evidence="2" id="KW-0805">Transcription regulation</keyword>
<dbReference type="STRING" id="187330.AMS58_14120"/>
<dbReference type="AlphaFoldDB" id="A0A0N0LWU3"/>
<protein>
    <submittedName>
        <fullName evidence="6">LysR family transcriptional regulator</fullName>
    </submittedName>
</protein>
<dbReference type="RefSeq" id="WP_054455546.1">
    <property type="nucleotide sequence ID" value="NZ_LHPH01000024.1"/>
</dbReference>
<dbReference type="Pfam" id="PF03466">
    <property type="entry name" value="LysR_substrate"/>
    <property type="match status" value="1"/>
</dbReference>
<proteinExistence type="inferred from homology"/>
<dbReference type="Gene3D" id="1.10.10.10">
    <property type="entry name" value="Winged helix-like DNA-binding domain superfamily/Winged helix DNA-binding domain"/>
    <property type="match status" value="1"/>
</dbReference>
<dbReference type="InterPro" id="IPR000847">
    <property type="entry name" value="LysR_HTH_N"/>
</dbReference>
<keyword evidence="3" id="KW-0238">DNA-binding</keyword>
<dbReference type="Proteomes" id="UP000037848">
    <property type="component" value="Unassembled WGS sequence"/>
</dbReference>
<keyword evidence="4" id="KW-0804">Transcription</keyword>
<evidence type="ECO:0000313" key="6">
    <source>
        <dbReference type="EMBL" id="KPH59139.1"/>
    </source>
</evidence>
<dbReference type="GO" id="GO:0000976">
    <property type="term" value="F:transcription cis-regulatory region binding"/>
    <property type="evidence" value="ECO:0007669"/>
    <property type="project" value="TreeGrafter"/>
</dbReference>
<name>A0A0N0LWU3_9GAMM</name>
<evidence type="ECO:0000256" key="4">
    <source>
        <dbReference type="ARBA" id="ARBA00023163"/>
    </source>
</evidence>
<dbReference type="EMBL" id="LHPH01000024">
    <property type="protein sequence ID" value="KPH59139.1"/>
    <property type="molecule type" value="Genomic_DNA"/>
</dbReference>
<dbReference type="Pfam" id="PF00126">
    <property type="entry name" value="HTH_1"/>
    <property type="match status" value="1"/>
</dbReference>
<dbReference type="PROSITE" id="PS50931">
    <property type="entry name" value="HTH_LYSR"/>
    <property type="match status" value="1"/>
</dbReference>
<dbReference type="GO" id="GO:0003700">
    <property type="term" value="F:DNA-binding transcription factor activity"/>
    <property type="evidence" value="ECO:0007669"/>
    <property type="project" value="InterPro"/>
</dbReference>
<evidence type="ECO:0000256" key="1">
    <source>
        <dbReference type="ARBA" id="ARBA00009437"/>
    </source>
</evidence>
<comment type="caution">
    <text evidence="6">The sequence shown here is derived from an EMBL/GenBank/DDBJ whole genome shotgun (WGS) entry which is preliminary data.</text>
</comment>
<dbReference type="SUPFAM" id="SSF53850">
    <property type="entry name" value="Periplasmic binding protein-like II"/>
    <property type="match status" value="1"/>
</dbReference>
<dbReference type="PANTHER" id="PTHR30126:SF5">
    <property type="entry name" value="HTH-TYPE TRANSCRIPTIONAL ACTIVATOR CMPR"/>
    <property type="match status" value="1"/>
</dbReference>
<dbReference type="PRINTS" id="PR00039">
    <property type="entry name" value="HTHLYSR"/>
</dbReference>
<dbReference type="Gene3D" id="3.40.190.290">
    <property type="match status" value="1"/>
</dbReference>
<evidence type="ECO:0000259" key="5">
    <source>
        <dbReference type="PROSITE" id="PS50931"/>
    </source>
</evidence>
<accession>A0A0N0LWU3</accession>
<organism evidence="6 7">
    <name type="scientific">Pseudoalteromonas porphyrae</name>
    <dbReference type="NCBI Taxonomy" id="187330"/>
    <lineage>
        <taxon>Bacteria</taxon>
        <taxon>Pseudomonadati</taxon>
        <taxon>Pseudomonadota</taxon>
        <taxon>Gammaproteobacteria</taxon>
        <taxon>Alteromonadales</taxon>
        <taxon>Pseudoalteromonadaceae</taxon>
        <taxon>Pseudoalteromonas</taxon>
    </lineage>
</organism>